<evidence type="ECO:0000313" key="3">
    <source>
        <dbReference type="Proteomes" id="UP000290848"/>
    </source>
</evidence>
<dbReference type="InterPro" id="IPR029039">
    <property type="entry name" value="Flavoprotein-like_sf"/>
</dbReference>
<accession>A0A4Q0M3L2</accession>
<evidence type="ECO:0000313" key="2">
    <source>
        <dbReference type="EMBL" id="RXF67497.1"/>
    </source>
</evidence>
<proteinExistence type="predicted"/>
<dbReference type="InterPro" id="IPR026816">
    <property type="entry name" value="Flavodoxin_dom"/>
</dbReference>
<dbReference type="GO" id="GO:0070819">
    <property type="term" value="F:menaquinone-dependent protoporphyrinogen oxidase activity"/>
    <property type="evidence" value="ECO:0007669"/>
    <property type="project" value="TreeGrafter"/>
</dbReference>
<dbReference type="SUPFAM" id="SSF52218">
    <property type="entry name" value="Flavoproteins"/>
    <property type="match status" value="1"/>
</dbReference>
<sequence>MKVAIVYCSKHGATEKVVKLIGEKHNDDGVYFFNLLKSPAPEVKEYDRIIIGGPIYFGMIQNPIKDFCKQNARALLRKELGLFICCMLAEQQNELFENAFSEKLRLHSKANACFGWELNVGNLNFFEKLIVQKVANSHGGSHINIPEIERFVNRMNAISNNHTVAH</sequence>
<dbReference type="Gene3D" id="3.40.50.360">
    <property type="match status" value="1"/>
</dbReference>
<dbReference type="GO" id="GO:0010181">
    <property type="term" value="F:FMN binding"/>
    <property type="evidence" value="ECO:0007669"/>
    <property type="project" value="TreeGrafter"/>
</dbReference>
<name>A0A4Q0M3L2_9SPHI</name>
<dbReference type="AlphaFoldDB" id="A0A4Q0M3L2"/>
<dbReference type="PANTHER" id="PTHR38030:SF2">
    <property type="entry name" value="PROTOPORPHYRINOGEN IX DEHYDROGENASE [QUINONE]"/>
    <property type="match status" value="1"/>
</dbReference>
<dbReference type="Pfam" id="PF12724">
    <property type="entry name" value="Flavodoxin_5"/>
    <property type="match status" value="1"/>
</dbReference>
<comment type="caution">
    <text evidence="2">The sequence shown here is derived from an EMBL/GenBank/DDBJ whole genome shotgun (WGS) entry which is preliminary data.</text>
</comment>
<reference evidence="2 3" key="1">
    <citation type="submission" date="2018-12" db="EMBL/GenBank/DDBJ databases">
        <title>The Draft Genome Sequence of the Soil Bacterium Pedobacter tournemirensis R1.</title>
        <authorList>
            <person name="He J."/>
        </authorList>
    </citation>
    <scope>NUCLEOTIDE SEQUENCE [LARGE SCALE GENOMIC DNA]</scope>
    <source>
        <strain evidence="2 3">R1</strain>
    </source>
</reference>
<organism evidence="2 3">
    <name type="scientific">Arcticibacter tournemirensis</name>
    <dbReference type="NCBI Taxonomy" id="699437"/>
    <lineage>
        <taxon>Bacteria</taxon>
        <taxon>Pseudomonadati</taxon>
        <taxon>Bacteroidota</taxon>
        <taxon>Sphingobacteriia</taxon>
        <taxon>Sphingobacteriales</taxon>
        <taxon>Sphingobacteriaceae</taxon>
        <taxon>Arcticibacter</taxon>
    </lineage>
</organism>
<dbReference type="GO" id="GO:0006783">
    <property type="term" value="P:heme biosynthetic process"/>
    <property type="evidence" value="ECO:0007669"/>
    <property type="project" value="TreeGrafter"/>
</dbReference>
<dbReference type="RefSeq" id="WP_128771100.1">
    <property type="nucleotide sequence ID" value="NZ_RXOC01000017.1"/>
</dbReference>
<evidence type="ECO:0000259" key="1">
    <source>
        <dbReference type="Pfam" id="PF12724"/>
    </source>
</evidence>
<dbReference type="EMBL" id="RXOC01000017">
    <property type="protein sequence ID" value="RXF67497.1"/>
    <property type="molecule type" value="Genomic_DNA"/>
</dbReference>
<gene>
    <name evidence="2" type="ORF">EKH83_19315</name>
</gene>
<feature type="domain" description="Flavodoxin" evidence="1">
    <location>
        <begin position="5"/>
        <end position="141"/>
    </location>
</feature>
<dbReference type="InterPro" id="IPR052200">
    <property type="entry name" value="Protoporphyrinogen_IX_DH"/>
</dbReference>
<dbReference type="Proteomes" id="UP000290848">
    <property type="component" value="Unassembled WGS sequence"/>
</dbReference>
<protein>
    <submittedName>
        <fullName evidence="2">Flavodoxin</fullName>
    </submittedName>
</protein>
<dbReference type="PANTHER" id="PTHR38030">
    <property type="entry name" value="PROTOPORPHYRINOGEN IX DEHYDROGENASE [MENAQUINONE]"/>
    <property type="match status" value="1"/>
</dbReference>